<evidence type="ECO:0000313" key="3">
    <source>
        <dbReference type="Proteomes" id="UP000031594"/>
    </source>
</evidence>
<protein>
    <submittedName>
        <fullName evidence="2">Uncharacterized protein</fullName>
    </submittedName>
</protein>
<organism evidence="2 3">
    <name type="scientific">Methylacidiphilum kamchatkense Kam1</name>
    <dbReference type="NCBI Taxonomy" id="1202785"/>
    <lineage>
        <taxon>Bacteria</taxon>
        <taxon>Pseudomonadati</taxon>
        <taxon>Verrucomicrobiota</taxon>
        <taxon>Methylacidiphilae</taxon>
        <taxon>Methylacidiphilales</taxon>
        <taxon>Methylacidiphilaceae</taxon>
        <taxon>Methylacidiphilum (ex Ratnadevi et al. 2023)</taxon>
    </lineage>
</organism>
<evidence type="ECO:0000313" key="2">
    <source>
        <dbReference type="EMBL" id="KIE58977.1"/>
    </source>
</evidence>
<dbReference type="EMBL" id="JQNX01000002">
    <property type="protein sequence ID" value="KIE58977.1"/>
    <property type="molecule type" value="Genomic_DNA"/>
</dbReference>
<feature type="region of interest" description="Disordered" evidence="1">
    <location>
        <begin position="107"/>
        <end position="182"/>
    </location>
</feature>
<feature type="compositionally biased region" description="Basic and acidic residues" evidence="1">
    <location>
        <begin position="107"/>
        <end position="124"/>
    </location>
</feature>
<gene>
    <name evidence="2" type="ORF">A946_02680</name>
</gene>
<keyword evidence="3" id="KW-1185">Reference proteome</keyword>
<comment type="caution">
    <text evidence="2">The sequence shown here is derived from an EMBL/GenBank/DDBJ whole genome shotgun (WGS) entry which is preliminary data.</text>
</comment>
<name>A0ABR4ZXM1_9BACT</name>
<dbReference type="Proteomes" id="UP000031594">
    <property type="component" value="Unassembled WGS sequence"/>
</dbReference>
<evidence type="ECO:0000256" key="1">
    <source>
        <dbReference type="SAM" id="MobiDB-lite"/>
    </source>
</evidence>
<proteinExistence type="predicted"/>
<reference evidence="2 3" key="1">
    <citation type="submission" date="2014-08" db="EMBL/GenBank/DDBJ databases">
        <title>Methylacidiphilum kamchatkense strain Kam1 draft genome sequence.</title>
        <authorList>
            <person name="Birkeland N.-K."/>
            <person name="Erikstad H.A."/>
        </authorList>
    </citation>
    <scope>NUCLEOTIDE SEQUENCE [LARGE SCALE GENOMIC DNA]</scope>
    <source>
        <strain evidence="2 3">Kam1</strain>
    </source>
</reference>
<feature type="compositionally biased region" description="Basic and acidic residues" evidence="1">
    <location>
        <begin position="138"/>
        <end position="150"/>
    </location>
</feature>
<accession>A0ABR4ZXM1</accession>
<sequence length="267" mass="30883">MTLFNFSTHILFLDDKKEKKPMDYKHFSVKLTATESGNYHLNAQFHPFWNNKKIITLDQDFLNWKEIIAGARSLYETVSNLFSWAKELYNSFYTKDLSKKTDAWNKVKEKSQPTDKNFSTKETEATPLKDLNRSPNKAPKERFQEPDSKQKISATSETAKNMIPEAKKKAQSKKQLKSPSSKEDFVKTALCSPLTRHILKTCMELGQSILKENNSVVKTEGQKNRFEKKDSSLKTDKEKEKWSIWIGFSMSDTKQGSTPKRSKTLSF</sequence>